<dbReference type="STRING" id="171291.SAMN02745154_00627"/>
<dbReference type="SUPFAM" id="SSF52743">
    <property type="entry name" value="Subtilisin-like"/>
    <property type="match status" value="1"/>
</dbReference>
<dbReference type="AlphaFoldDB" id="A0A1T4M583"/>
<dbReference type="GO" id="GO:0006508">
    <property type="term" value="P:proteolysis"/>
    <property type="evidence" value="ECO:0007669"/>
    <property type="project" value="InterPro"/>
</dbReference>
<keyword evidence="1" id="KW-0732">Signal</keyword>
<keyword evidence="4" id="KW-1185">Reference proteome</keyword>
<dbReference type="OrthoDB" id="401453at2"/>
<feature type="signal peptide" evidence="1">
    <location>
        <begin position="1"/>
        <end position="20"/>
    </location>
</feature>
<feature type="chain" id="PRO_5012459302" evidence="1">
    <location>
        <begin position="21"/>
        <end position="806"/>
    </location>
</feature>
<evidence type="ECO:0000256" key="1">
    <source>
        <dbReference type="SAM" id="SignalP"/>
    </source>
</evidence>
<gene>
    <name evidence="3" type="ORF">SAMN02745154_00627</name>
</gene>
<dbReference type="InterPro" id="IPR036852">
    <property type="entry name" value="Peptidase_S8/S53_dom_sf"/>
</dbReference>
<reference evidence="4" key="1">
    <citation type="submission" date="2017-02" db="EMBL/GenBank/DDBJ databases">
        <authorList>
            <person name="Varghese N."/>
            <person name="Submissions S."/>
        </authorList>
    </citation>
    <scope>NUCLEOTIDE SEQUENCE [LARGE SCALE GENOMIC DNA]</scope>
    <source>
        <strain evidence="4">ATCC 27862</strain>
    </source>
</reference>
<organism evidence="3 4">
    <name type="scientific">Mycoplasmopsis verecunda</name>
    <dbReference type="NCBI Taxonomy" id="171291"/>
    <lineage>
        <taxon>Bacteria</taxon>
        <taxon>Bacillati</taxon>
        <taxon>Mycoplasmatota</taxon>
        <taxon>Mycoplasmoidales</taxon>
        <taxon>Metamycoplasmataceae</taxon>
        <taxon>Mycoplasmopsis</taxon>
    </lineage>
</organism>
<dbReference type="Proteomes" id="UP000190389">
    <property type="component" value="Unassembled WGS sequence"/>
</dbReference>
<evidence type="ECO:0000313" key="3">
    <source>
        <dbReference type="EMBL" id="SJZ62071.1"/>
    </source>
</evidence>
<dbReference type="Gene3D" id="3.40.50.200">
    <property type="entry name" value="Peptidase S8/S53 domain"/>
    <property type="match status" value="1"/>
</dbReference>
<dbReference type="EMBL" id="FUXF01000029">
    <property type="protein sequence ID" value="SJZ62071.1"/>
    <property type="molecule type" value="Genomic_DNA"/>
</dbReference>
<dbReference type="RefSeq" id="WP_078747337.1">
    <property type="nucleotide sequence ID" value="NZ_CP137850.1"/>
</dbReference>
<dbReference type="GO" id="GO:0004252">
    <property type="term" value="F:serine-type endopeptidase activity"/>
    <property type="evidence" value="ECO:0007669"/>
    <property type="project" value="InterPro"/>
</dbReference>
<proteinExistence type="predicted"/>
<accession>A0A1T4M583</accession>
<feature type="domain" description="Peptidase S8/S53" evidence="2">
    <location>
        <begin position="381"/>
        <end position="543"/>
    </location>
</feature>
<dbReference type="Pfam" id="PF00082">
    <property type="entry name" value="Peptidase_S8"/>
    <property type="match status" value="1"/>
</dbReference>
<sequence>MNFKKIFKTLSILCGTSIVALPFISANTSRYKNYVNQKYSYYFDKLNLLDDIHNQDQYQNKPIGIIDSQYVDYETFNNKIKYKNQNIFYMNPNVLTENKITQKPSDFFIRGEHTMERITNDDKKSQGILDGSEHPNTIADMMTGKNGISKKSDIYSARYLINYNELKGNKWYAYQKEQNKQLVKILNGFLVNDVKTVNISLGNKAIFHQFYLYEFYPRLEAFTKFIEKSEQNLWNNDNEYWKQLLITNSIIDKDITNNSINFKELALYYLVAYEYIFKDNNTGTEMFNFWKTYMDYDFADAQLFITKYDINITSKYKFPNELIESFNQNTTDYKLKFFEQIATYFVKYIWTNIFEEKSEFNSIIFNKKLNDFYRDNFLFNSFSSIIDSYASRYNIKFVISAGNSEEFLSVMRFIANTLKKNNIKNKFIDTNYDILNHHQPNKNSKNAIYVGAIAPFGYTTRYSTQGEAKRDDYPLVVAPGKYNPDLKLIYEKGISTEFSGTSFAAPMLSGFINLLERKLGRTLSVAELKATLASNSRHLSPYNNGTYYYFENDNDTFNGAEYEAIHENNALHLSGYGTPDFKKVFNSLKNTKSTQIKLKKYEDNLYVTHKVFENKVIAHNENIQLHDAQKNKSENIALSLNENDIEEIFKFFEENTTYDKLFIPILDLINISKFGNKLNNIKVSIAWNNNMTKSFWNNLKENNISLRDDFIESINIFDLQIETKFGIKKELQTKPLYSDGRNSVVEQIYLTKDLIDRYLSVPKIYLVVNKPKISDQNLKAFKQLMINYFKTNKIYLSSEVTVYENK</sequence>
<evidence type="ECO:0000259" key="2">
    <source>
        <dbReference type="Pfam" id="PF00082"/>
    </source>
</evidence>
<name>A0A1T4M583_9BACT</name>
<protein>
    <submittedName>
        <fullName evidence="3">Subtilase family protein</fullName>
    </submittedName>
</protein>
<evidence type="ECO:0000313" key="4">
    <source>
        <dbReference type="Proteomes" id="UP000190389"/>
    </source>
</evidence>
<dbReference type="InterPro" id="IPR000209">
    <property type="entry name" value="Peptidase_S8/S53_dom"/>
</dbReference>